<evidence type="ECO:0000256" key="5">
    <source>
        <dbReference type="ARBA" id="ARBA00023163"/>
    </source>
</evidence>
<comment type="similarity">
    <text evidence="1">In the C-terminal section; belongs to the class-I pyridoxal-phosphate-dependent aminotransferase family.</text>
</comment>
<keyword evidence="4" id="KW-0238">DNA-binding</keyword>
<dbReference type="InterPro" id="IPR051446">
    <property type="entry name" value="HTH_trans_reg/aminotransferase"/>
</dbReference>
<dbReference type="PANTHER" id="PTHR46577">
    <property type="entry name" value="HTH-TYPE TRANSCRIPTIONAL REGULATORY PROTEIN GABR"/>
    <property type="match status" value="1"/>
</dbReference>
<dbReference type="EMBL" id="JBHTMN010000007">
    <property type="protein sequence ID" value="MFD1383046.1"/>
    <property type="molecule type" value="Genomic_DNA"/>
</dbReference>
<organism evidence="7 8">
    <name type="scientific">Rhodanobacter aciditrophus</name>
    <dbReference type="NCBI Taxonomy" id="1623218"/>
    <lineage>
        <taxon>Bacteria</taxon>
        <taxon>Pseudomonadati</taxon>
        <taxon>Pseudomonadota</taxon>
        <taxon>Gammaproteobacteria</taxon>
        <taxon>Lysobacterales</taxon>
        <taxon>Rhodanobacteraceae</taxon>
        <taxon>Rhodanobacter</taxon>
    </lineage>
</organism>
<gene>
    <name evidence="7" type="ORF">ACFQ45_06695</name>
</gene>
<dbReference type="InterPro" id="IPR036390">
    <property type="entry name" value="WH_DNA-bd_sf"/>
</dbReference>
<comment type="caution">
    <text evidence="7">The sequence shown here is derived from an EMBL/GenBank/DDBJ whole genome shotgun (WGS) entry which is preliminary data.</text>
</comment>
<keyword evidence="5" id="KW-0804">Transcription</keyword>
<evidence type="ECO:0000256" key="1">
    <source>
        <dbReference type="ARBA" id="ARBA00005384"/>
    </source>
</evidence>
<dbReference type="PRINTS" id="PR00035">
    <property type="entry name" value="HTHGNTR"/>
</dbReference>
<dbReference type="SUPFAM" id="SSF53383">
    <property type="entry name" value="PLP-dependent transferases"/>
    <property type="match status" value="1"/>
</dbReference>
<dbReference type="PROSITE" id="PS50949">
    <property type="entry name" value="HTH_GNTR"/>
    <property type="match status" value="1"/>
</dbReference>
<keyword evidence="3" id="KW-0805">Transcription regulation</keyword>
<keyword evidence="2" id="KW-0663">Pyridoxal phosphate</keyword>
<evidence type="ECO:0000259" key="6">
    <source>
        <dbReference type="PROSITE" id="PS50949"/>
    </source>
</evidence>
<reference evidence="8" key="1">
    <citation type="journal article" date="2019" name="Int. J. Syst. Evol. Microbiol.">
        <title>The Global Catalogue of Microorganisms (GCM) 10K type strain sequencing project: providing services to taxonomists for standard genome sequencing and annotation.</title>
        <authorList>
            <consortium name="The Broad Institute Genomics Platform"/>
            <consortium name="The Broad Institute Genome Sequencing Center for Infectious Disease"/>
            <person name="Wu L."/>
            <person name="Ma J."/>
        </authorList>
    </citation>
    <scope>NUCLEOTIDE SEQUENCE [LARGE SCALE GENOMIC DNA]</scope>
    <source>
        <strain evidence="8">JCM 30774</strain>
    </source>
</reference>
<keyword evidence="7" id="KW-0808">Transferase</keyword>
<name>A0ABW4AZG2_9GAMM</name>
<dbReference type="CDD" id="cd00609">
    <property type="entry name" value="AAT_like"/>
    <property type="match status" value="1"/>
</dbReference>
<dbReference type="Gene3D" id="1.10.10.10">
    <property type="entry name" value="Winged helix-like DNA-binding domain superfamily/Winged helix DNA-binding domain"/>
    <property type="match status" value="1"/>
</dbReference>
<dbReference type="RefSeq" id="WP_377366223.1">
    <property type="nucleotide sequence ID" value="NZ_JBHTMN010000007.1"/>
</dbReference>
<dbReference type="PANTHER" id="PTHR46577:SF1">
    <property type="entry name" value="HTH-TYPE TRANSCRIPTIONAL REGULATORY PROTEIN GABR"/>
    <property type="match status" value="1"/>
</dbReference>
<accession>A0ABW4AZG2</accession>
<dbReference type="InterPro" id="IPR000524">
    <property type="entry name" value="Tscrpt_reg_HTH_GntR"/>
</dbReference>
<evidence type="ECO:0000313" key="8">
    <source>
        <dbReference type="Proteomes" id="UP001597059"/>
    </source>
</evidence>
<dbReference type="InterPro" id="IPR015421">
    <property type="entry name" value="PyrdxlP-dep_Trfase_major"/>
</dbReference>
<evidence type="ECO:0000256" key="2">
    <source>
        <dbReference type="ARBA" id="ARBA00022898"/>
    </source>
</evidence>
<dbReference type="Proteomes" id="UP001597059">
    <property type="component" value="Unassembled WGS sequence"/>
</dbReference>
<dbReference type="Gene3D" id="3.40.640.10">
    <property type="entry name" value="Type I PLP-dependent aspartate aminotransferase-like (Major domain)"/>
    <property type="match status" value="1"/>
</dbReference>
<sequence length="466" mass="51840">MIASLSFSLESNETPRYQQLQQQLLAAIEQGRLGVGDKLPSSRSLAQSLGVSRSVVIQTYEQLIAEGVLISEPKRGVFVAAVERVMPKSSTVARSQPVAPTFAFDSGVDVGAFPRKAWAASMRRSWLNPDPNLLTGGFRAGFPPLRLAIVDYLYALRGLECSPEQIILTAGNRDALALLTHALRSETRTWLLENPTYPPIQASVSSYDSLSLPVTDQGAHPPENLQQWGAILTPNRQYPLGISYSSPVREQWLEALASGQGYVIEDDYDNEFVYQGKPQAPLMQLAQRRGAASERVFYVGSFSKVLFRGLRMGFIVAPSSQVERIMGSQQALGLSASLPVQPVIADFMETGSFYRHLNRMRRLYRHKRDVLIDALDRHLGQWFDWERPSGGMHVILHVKPDYTSDVWWQALDQGCRAKGLHLSWLHSHYPSGEPAPLGLVLGFSGPDEANLTLWVCWIADVAQRIE</sequence>
<proteinExistence type="inferred from homology"/>
<dbReference type="SUPFAM" id="SSF46785">
    <property type="entry name" value="Winged helix' DNA-binding domain"/>
    <property type="match status" value="1"/>
</dbReference>
<keyword evidence="7" id="KW-0032">Aminotransferase</keyword>
<dbReference type="InterPro" id="IPR015424">
    <property type="entry name" value="PyrdxlP-dep_Trfase"/>
</dbReference>
<dbReference type="InterPro" id="IPR004839">
    <property type="entry name" value="Aminotransferase_I/II_large"/>
</dbReference>
<evidence type="ECO:0000313" key="7">
    <source>
        <dbReference type="EMBL" id="MFD1383046.1"/>
    </source>
</evidence>
<feature type="domain" description="HTH gntR-type" evidence="6">
    <location>
        <begin position="14"/>
        <end position="82"/>
    </location>
</feature>
<dbReference type="Pfam" id="PF00155">
    <property type="entry name" value="Aminotran_1_2"/>
    <property type="match status" value="1"/>
</dbReference>
<dbReference type="GO" id="GO:0008483">
    <property type="term" value="F:transaminase activity"/>
    <property type="evidence" value="ECO:0007669"/>
    <property type="project" value="UniProtKB-KW"/>
</dbReference>
<dbReference type="CDD" id="cd07377">
    <property type="entry name" value="WHTH_GntR"/>
    <property type="match status" value="1"/>
</dbReference>
<dbReference type="Pfam" id="PF00392">
    <property type="entry name" value="GntR"/>
    <property type="match status" value="1"/>
</dbReference>
<dbReference type="SMART" id="SM00345">
    <property type="entry name" value="HTH_GNTR"/>
    <property type="match status" value="1"/>
</dbReference>
<evidence type="ECO:0000256" key="3">
    <source>
        <dbReference type="ARBA" id="ARBA00023015"/>
    </source>
</evidence>
<keyword evidence="8" id="KW-1185">Reference proteome</keyword>
<dbReference type="InterPro" id="IPR036388">
    <property type="entry name" value="WH-like_DNA-bd_sf"/>
</dbReference>
<protein>
    <submittedName>
        <fullName evidence="7">PLP-dependent aminotransferase family protein</fullName>
    </submittedName>
</protein>
<evidence type="ECO:0000256" key="4">
    <source>
        <dbReference type="ARBA" id="ARBA00023125"/>
    </source>
</evidence>